<evidence type="ECO:0000256" key="2">
    <source>
        <dbReference type="ARBA" id="ARBA00012438"/>
    </source>
</evidence>
<feature type="transmembrane region" description="Helical" evidence="6">
    <location>
        <begin position="147"/>
        <end position="167"/>
    </location>
</feature>
<dbReference type="PANTHER" id="PTHR45339:SF5">
    <property type="entry name" value="HISTIDINE KINASE"/>
    <property type="match status" value="1"/>
</dbReference>
<dbReference type="EC" id="2.7.13.3" evidence="2"/>
<feature type="modified residue" description="4-aspartylphosphate" evidence="4">
    <location>
        <position position="546"/>
    </location>
</feature>
<dbReference type="Pfam" id="PF02518">
    <property type="entry name" value="HATPase_c"/>
    <property type="match status" value="1"/>
</dbReference>
<dbReference type="RefSeq" id="WP_207414857.1">
    <property type="nucleotide sequence ID" value="NZ_CP061177.1"/>
</dbReference>
<protein>
    <recommendedName>
        <fullName evidence="2">histidine kinase</fullName>
        <ecNumber evidence="2">2.7.13.3</ecNumber>
    </recommendedName>
</protein>
<feature type="region of interest" description="Disordered" evidence="5">
    <location>
        <begin position="471"/>
        <end position="492"/>
    </location>
</feature>
<feature type="transmembrane region" description="Helical" evidence="6">
    <location>
        <begin position="90"/>
        <end position="106"/>
    </location>
</feature>
<gene>
    <name evidence="9" type="ORF">IAI61_00120</name>
</gene>
<dbReference type="Gene3D" id="1.10.287.130">
    <property type="match status" value="1"/>
</dbReference>
<keyword evidence="6" id="KW-0472">Membrane</keyword>
<dbReference type="SMART" id="SM00387">
    <property type="entry name" value="HATPase_c"/>
    <property type="match status" value="1"/>
</dbReference>
<keyword evidence="3 4" id="KW-0597">Phosphoprotein</keyword>
<evidence type="ECO:0000256" key="1">
    <source>
        <dbReference type="ARBA" id="ARBA00000085"/>
    </source>
</evidence>
<dbReference type="CDD" id="cd00082">
    <property type="entry name" value="HisKA"/>
    <property type="match status" value="1"/>
</dbReference>
<keyword evidence="6" id="KW-0812">Transmembrane</keyword>
<dbReference type="InterPro" id="IPR003661">
    <property type="entry name" value="HisK_dim/P_dom"/>
</dbReference>
<feature type="transmembrane region" description="Helical" evidence="6">
    <location>
        <begin position="118"/>
        <end position="135"/>
    </location>
</feature>
<dbReference type="PANTHER" id="PTHR45339">
    <property type="entry name" value="HYBRID SIGNAL TRANSDUCTION HISTIDINE KINASE J"/>
    <property type="match status" value="1"/>
</dbReference>
<evidence type="ECO:0000259" key="7">
    <source>
        <dbReference type="PROSITE" id="PS50109"/>
    </source>
</evidence>
<feature type="transmembrane region" description="Helical" evidence="6">
    <location>
        <begin position="62"/>
        <end position="83"/>
    </location>
</feature>
<organism evidence="9 10">
    <name type="scientific">Roseomonas haemaphysalidis</name>
    <dbReference type="NCBI Taxonomy" id="2768162"/>
    <lineage>
        <taxon>Bacteria</taxon>
        <taxon>Pseudomonadati</taxon>
        <taxon>Pseudomonadota</taxon>
        <taxon>Alphaproteobacteria</taxon>
        <taxon>Acetobacterales</taxon>
        <taxon>Roseomonadaceae</taxon>
        <taxon>Roseomonas</taxon>
    </lineage>
</organism>
<dbReference type="PROSITE" id="PS50109">
    <property type="entry name" value="HIS_KIN"/>
    <property type="match status" value="1"/>
</dbReference>
<feature type="domain" description="Response regulatory" evidence="8">
    <location>
        <begin position="497"/>
        <end position="617"/>
    </location>
</feature>
<evidence type="ECO:0000313" key="10">
    <source>
        <dbReference type="Proteomes" id="UP001518989"/>
    </source>
</evidence>
<feature type="compositionally biased region" description="Low complexity" evidence="5">
    <location>
        <begin position="471"/>
        <end position="489"/>
    </location>
</feature>
<dbReference type="InterPro" id="IPR036097">
    <property type="entry name" value="HisK_dim/P_sf"/>
</dbReference>
<keyword evidence="6" id="KW-1133">Transmembrane helix</keyword>
<dbReference type="InterPro" id="IPR003594">
    <property type="entry name" value="HATPase_dom"/>
</dbReference>
<keyword evidence="10" id="KW-1185">Reference proteome</keyword>
<dbReference type="EMBL" id="JACTNG010000001">
    <property type="protein sequence ID" value="MBO1077414.1"/>
    <property type="molecule type" value="Genomic_DNA"/>
</dbReference>
<dbReference type="Pfam" id="PF00072">
    <property type="entry name" value="Response_reg"/>
    <property type="match status" value="1"/>
</dbReference>
<evidence type="ECO:0000256" key="3">
    <source>
        <dbReference type="ARBA" id="ARBA00022553"/>
    </source>
</evidence>
<dbReference type="Pfam" id="PF00512">
    <property type="entry name" value="HisKA"/>
    <property type="match status" value="1"/>
</dbReference>
<evidence type="ECO:0000259" key="8">
    <source>
        <dbReference type="PROSITE" id="PS50110"/>
    </source>
</evidence>
<dbReference type="SMART" id="SM00388">
    <property type="entry name" value="HisKA"/>
    <property type="match status" value="1"/>
</dbReference>
<comment type="catalytic activity">
    <reaction evidence="1">
        <text>ATP + protein L-histidine = ADP + protein N-phospho-L-histidine.</text>
        <dbReference type="EC" id="2.7.13.3"/>
    </reaction>
</comment>
<evidence type="ECO:0000256" key="6">
    <source>
        <dbReference type="SAM" id="Phobius"/>
    </source>
</evidence>
<feature type="transmembrane region" description="Helical" evidence="6">
    <location>
        <begin position="6"/>
        <end position="24"/>
    </location>
</feature>
<dbReference type="InterPro" id="IPR011006">
    <property type="entry name" value="CheY-like_superfamily"/>
</dbReference>
<dbReference type="PRINTS" id="PR00344">
    <property type="entry name" value="BCTRLSENSOR"/>
</dbReference>
<dbReference type="SUPFAM" id="SSF52172">
    <property type="entry name" value="CheY-like"/>
    <property type="match status" value="1"/>
</dbReference>
<dbReference type="Gene3D" id="3.30.565.10">
    <property type="entry name" value="Histidine kinase-like ATPase, C-terminal domain"/>
    <property type="match status" value="1"/>
</dbReference>
<evidence type="ECO:0000256" key="4">
    <source>
        <dbReference type="PROSITE-ProRule" id="PRU00169"/>
    </source>
</evidence>
<evidence type="ECO:0000256" key="5">
    <source>
        <dbReference type="SAM" id="MobiDB-lite"/>
    </source>
</evidence>
<sequence>MQFHTPTLLIVSTLLAAVLGLMWLGLAWHGSRVRGVGYWGSANLLFAVGAALGGARDMLPDFLSIDLSNALMLVATGACWTAARRFDDRPARLGWALAGAALWLLLRRLPELTETVEARIVIASSTAGLYILLTGWEFSRRRADMMLFRGIVVASFLLHGTLVMIRALSPLGQQHWTVTSALPSGGWFGIAVVEAMLHVVLTSFALLAMIREREQQRAVAEIAASRDAADRANAAKSRFLARMSHELRTPLNGVLGLAQILAADRGLPAGTRDHGSMIERAGRHLLALVNDVLDLSQVEAGKLAFDEQPVPLARLLDSAAVLLNPEAARKRIHLEVALAPLCPQVVLGDELRLRQVLLNLLGNAVKFTPEGGAVRLELMPLAPHGVRVEVTDTGPGIPRDQRSLLFRDFSRMPKAGGGEPMREGNGLGLAISAGLVEGMGGQIGMAPGPGGRGSLFWAELPLREVVPPAAARPVPRSQASSQAPSQAAPPVAPRGRRILVVDDVALNRLVVQALLEPAAFDVVMAGSGQEAIDLLALDAFDLVLMDVQMPGMDGLEATRRIRAAEQARPGDHRIAIVALTGEDMVEQVQACFAAGMDAHLAKPVDRAGLLATVRRMLLAGEEAPASLSGAA</sequence>
<feature type="transmembrane region" description="Helical" evidence="6">
    <location>
        <begin position="187"/>
        <end position="210"/>
    </location>
</feature>
<feature type="domain" description="Histidine kinase" evidence="7">
    <location>
        <begin position="242"/>
        <end position="464"/>
    </location>
</feature>
<dbReference type="SUPFAM" id="SSF47384">
    <property type="entry name" value="Homodimeric domain of signal transducing histidine kinase"/>
    <property type="match status" value="1"/>
</dbReference>
<comment type="caution">
    <text evidence="9">The sequence shown here is derived from an EMBL/GenBank/DDBJ whole genome shotgun (WGS) entry which is preliminary data.</text>
</comment>
<accession>A0ABS3KIX1</accession>
<proteinExistence type="predicted"/>
<dbReference type="SMART" id="SM00448">
    <property type="entry name" value="REC"/>
    <property type="match status" value="1"/>
</dbReference>
<name>A0ABS3KIX1_9PROT</name>
<dbReference type="SUPFAM" id="SSF55874">
    <property type="entry name" value="ATPase domain of HSP90 chaperone/DNA topoisomerase II/histidine kinase"/>
    <property type="match status" value="1"/>
</dbReference>
<dbReference type="InterPro" id="IPR005467">
    <property type="entry name" value="His_kinase_dom"/>
</dbReference>
<dbReference type="Gene3D" id="3.40.50.2300">
    <property type="match status" value="1"/>
</dbReference>
<evidence type="ECO:0000313" key="9">
    <source>
        <dbReference type="EMBL" id="MBO1077414.1"/>
    </source>
</evidence>
<dbReference type="InterPro" id="IPR036890">
    <property type="entry name" value="HATPase_C_sf"/>
</dbReference>
<dbReference type="InterPro" id="IPR001789">
    <property type="entry name" value="Sig_transdc_resp-reg_receiver"/>
</dbReference>
<reference evidence="9 10" key="1">
    <citation type="submission" date="2020-09" db="EMBL/GenBank/DDBJ databases">
        <title>Roseomonas.</title>
        <authorList>
            <person name="Zhu W."/>
        </authorList>
    </citation>
    <scope>NUCLEOTIDE SEQUENCE [LARGE SCALE GENOMIC DNA]</scope>
    <source>
        <strain evidence="9 10">573</strain>
    </source>
</reference>
<dbReference type="CDD" id="cd17546">
    <property type="entry name" value="REC_hyHK_CKI1_RcsC-like"/>
    <property type="match status" value="1"/>
</dbReference>
<dbReference type="Proteomes" id="UP001518989">
    <property type="component" value="Unassembled WGS sequence"/>
</dbReference>
<feature type="transmembrane region" description="Helical" evidence="6">
    <location>
        <begin position="36"/>
        <end position="56"/>
    </location>
</feature>
<dbReference type="PROSITE" id="PS50110">
    <property type="entry name" value="RESPONSE_REGULATORY"/>
    <property type="match status" value="1"/>
</dbReference>
<dbReference type="InterPro" id="IPR004358">
    <property type="entry name" value="Sig_transdc_His_kin-like_C"/>
</dbReference>